<protein>
    <submittedName>
        <fullName evidence="1">Uncharacterized protein</fullName>
    </submittedName>
</protein>
<comment type="caution">
    <text evidence="1">The sequence shown here is derived from an EMBL/GenBank/DDBJ whole genome shotgun (WGS) entry which is preliminary data.</text>
</comment>
<gene>
    <name evidence="1" type="ORF">LCGC14_0010870</name>
</gene>
<sequence>MLREEVELRSTDAKIMHCIGRAQKSLIQLFPLIVVLRCFYRHFEHLRCLSVFQILWQMILLRWEKLGAQFFLRVCLD</sequence>
<accession>A0A0F9WGI3</accession>
<reference evidence="1" key="1">
    <citation type="journal article" date="2015" name="Nature">
        <title>Complex archaea that bridge the gap between prokaryotes and eukaryotes.</title>
        <authorList>
            <person name="Spang A."/>
            <person name="Saw J.H."/>
            <person name="Jorgensen S.L."/>
            <person name="Zaremba-Niedzwiedzka K."/>
            <person name="Martijn J."/>
            <person name="Lind A.E."/>
            <person name="van Eijk R."/>
            <person name="Schleper C."/>
            <person name="Guy L."/>
            <person name="Ettema T.J."/>
        </authorList>
    </citation>
    <scope>NUCLEOTIDE SEQUENCE</scope>
</reference>
<evidence type="ECO:0000313" key="1">
    <source>
        <dbReference type="EMBL" id="KKO11593.1"/>
    </source>
</evidence>
<dbReference type="EMBL" id="LAZR01000002">
    <property type="protein sequence ID" value="KKO11593.1"/>
    <property type="molecule type" value="Genomic_DNA"/>
</dbReference>
<name>A0A0F9WGI3_9ZZZZ</name>
<proteinExistence type="predicted"/>
<dbReference type="AlphaFoldDB" id="A0A0F9WGI3"/>
<organism evidence="1">
    <name type="scientific">marine sediment metagenome</name>
    <dbReference type="NCBI Taxonomy" id="412755"/>
    <lineage>
        <taxon>unclassified sequences</taxon>
        <taxon>metagenomes</taxon>
        <taxon>ecological metagenomes</taxon>
    </lineage>
</organism>